<feature type="chain" id="PRO_5006918306" evidence="1">
    <location>
        <begin position="23"/>
        <end position="122"/>
    </location>
</feature>
<dbReference type="Proteomes" id="UP000054600">
    <property type="component" value="Unassembled WGS sequence"/>
</dbReference>
<evidence type="ECO:0000313" key="3">
    <source>
        <dbReference type="Proteomes" id="UP000054600"/>
    </source>
</evidence>
<name>A0A0W0Z666_9GAMM</name>
<accession>A0A0W0Z666</accession>
<reference evidence="2 3" key="1">
    <citation type="submission" date="2015-11" db="EMBL/GenBank/DDBJ databases">
        <title>Genomic analysis of 38 Legionella species identifies large and diverse effector repertoires.</title>
        <authorList>
            <person name="Burstein D."/>
            <person name="Amaro F."/>
            <person name="Zusman T."/>
            <person name="Lifshitz Z."/>
            <person name="Cohen O."/>
            <person name="Gilbert J.A."/>
            <person name="Pupko T."/>
            <person name="Shuman H.A."/>
            <person name="Segal G."/>
        </authorList>
    </citation>
    <scope>NUCLEOTIDE SEQUENCE [LARGE SCALE GENOMIC DNA]</scope>
    <source>
        <strain evidence="2 3">ATCC 49655</strain>
    </source>
</reference>
<proteinExistence type="predicted"/>
<dbReference type="PATRIC" id="fig|1122169.6.peg.632"/>
<evidence type="ECO:0000313" key="2">
    <source>
        <dbReference type="EMBL" id="KTD64613.1"/>
    </source>
</evidence>
<organism evidence="2 3">
    <name type="scientific">Legionella shakespearei DSM 23087</name>
    <dbReference type="NCBI Taxonomy" id="1122169"/>
    <lineage>
        <taxon>Bacteria</taxon>
        <taxon>Pseudomonadati</taxon>
        <taxon>Pseudomonadota</taxon>
        <taxon>Gammaproteobacteria</taxon>
        <taxon>Legionellales</taxon>
        <taxon>Legionellaceae</taxon>
        <taxon>Legionella</taxon>
    </lineage>
</organism>
<dbReference type="RefSeq" id="WP_018575772.1">
    <property type="nucleotide sequence ID" value="NZ_KB892381.1"/>
</dbReference>
<keyword evidence="1" id="KW-0732">Signal</keyword>
<gene>
    <name evidence="2" type="ORF">Lsha_0552</name>
</gene>
<dbReference type="AlphaFoldDB" id="A0A0W0Z666"/>
<keyword evidence="3" id="KW-1185">Reference proteome</keyword>
<comment type="caution">
    <text evidence="2">The sequence shown here is derived from an EMBL/GenBank/DDBJ whole genome shotgun (WGS) entry which is preliminary data.</text>
</comment>
<evidence type="ECO:0000256" key="1">
    <source>
        <dbReference type="SAM" id="SignalP"/>
    </source>
</evidence>
<sequence>MRHSWNILCCFIVLSMGINAYAAPTSFFSITKQYLLSPNKPVSMTLPTRMSTLCTLRMENTHYLLIKVLKGNAVINNSTLSKGQSTTAMVFDQKTIGVVANADTTVEFTNLGRTIIQATCSN</sequence>
<protein>
    <submittedName>
        <fullName evidence="2">Uncharacterized protein</fullName>
    </submittedName>
</protein>
<dbReference type="EMBL" id="LNYW01000017">
    <property type="protein sequence ID" value="KTD64613.1"/>
    <property type="molecule type" value="Genomic_DNA"/>
</dbReference>
<feature type="signal peptide" evidence="1">
    <location>
        <begin position="1"/>
        <end position="22"/>
    </location>
</feature>